<dbReference type="Proteomes" id="UP000548685">
    <property type="component" value="Unassembled WGS sequence"/>
</dbReference>
<dbReference type="Gene3D" id="1.10.357.10">
    <property type="entry name" value="Tetracycline Repressor, domain 2"/>
    <property type="match status" value="1"/>
</dbReference>
<evidence type="ECO:0000313" key="7">
    <source>
        <dbReference type="EMBL" id="MBB3776339.1"/>
    </source>
</evidence>
<dbReference type="InterPro" id="IPR050109">
    <property type="entry name" value="HTH-type_TetR-like_transc_reg"/>
</dbReference>
<reference evidence="7 10" key="2">
    <citation type="submission" date="2020-08" db="EMBL/GenBank/DDBJ databases">
        <title>Genomic Encyclopedia of Type Strains, Phase IV (KMG-IV): sequencing the most valuable type-strain genomes for metagenomic binning, comparative biology and taxonomic classification.</title>
        <authorList>
            <person name="Goeker M."/>
        </authorList>
    </citation>
    <scope>NUCLEOTIDE SEQUENCE [LARGE SCALE GENOMIC DNA]</scope>
    <source>
        <strain evidence="7 10">DSM 8510</strain>
    </source>
</reference>
<dbReference type="RefSeq" id="WP_160760721.1">
    <property type="nucleotide sequence ID" value="NZ_BAAADZ010000010.1"/>
</dbReference>
<evidence type="ECO:0000256" key="3">
    <source>
        <dbReference type="ARBA" id="ARBA00023163"/>
    </source>
</evidence>
<name>A0A6I4UMB8_9SPHN</name>
<dbReference type="Proteomes" id="UP000430021">
    <property type="component" value="Unassembled WGS sequence"/>
</dbReference>
<evidence type="ECO:0000259" key="6">
    <source>
        <dbReference type="PROSITE" id="PS50977"/>
    </source>
</evidence>
<keyword evidence="2 4" id="KW-0238">DNA-binding</keyword>
<protein>
    <submittedName>
        <fullName evidence="7">AcrR family transcriptional regulator</fullName>
    </submittedName>
    <submittedName>
        <fullName evidence="8">TetR family transcriptional regulator</fullName>
    </submittedName>
</protein>
<keyword evidence="1" id="KW-0805">Transcription regulation</keyword>
<sequence>MVKALRKPAQAKGTVAPASDTRGDKTRRQIKAVIAKLASKRDLADISLSDICKGTKLTTGAVYFHFKGKDEAVEEMVIDEIETIYGSLMKADHASFEAMARAIIAQCTAYERANGRRTRAIQLVINSRPRAYEAWLAARTPVIEQLTELITRSRREAGLDADASPFLALFILNSIEDLSMDVFQWGNPTLKPYAEKPEDWIARQTALWSYAILAPMPAL</sequence>
<dbReference type="PANTHER" id="PTHR30055">
    <property type="entry name" value="HTH-TYPE TRANSCRIPTIONAL REGULATOR RUTR"/>
    <property type="match status" value="1"/>
</dbReference>
<dbReference type="Pfam" id="PF00440">
    <property type="entry name" value="TetR_N"/>
    <property type="match status" value="1"/>
</dbReference>
<accession>A0A6I4UMB8</accession>
<dbReference type="InterPro" id="IPR001647">
    <property type="entry name" value="HTH_TetR"/>
</dbReference>
<dbReference type="SUPFAM" id="SSF46689">
    <property type="entry name" value="Homeodomain-like"/>
    <property type="match status" value="1"/>
</dbReference>
<feature type="DNA-binding region" description="H-T-H motif" evidence="4">
    <location>
        <begin position="47"/>
        <end position="66"/>
    </location>
</feature>
<evidence type="ECO:0000256" key="2">
    <source>
        <dbReference type="ARBA" id="ARBA00023125"/>
    </source>
</evidence>
<evidence type="ECO:0000313" key="9">
    <source>
        <dbReference type="Proteomes" id="UP000430021"/>
    </source>
</evidence>
<dbReference type="InterPro" id="IPR009057">
    <property type="entry name" value="Homeodomain-like_sf"/>
</dbReference>
<feature type="region of interest" description="Disordered" evidence="5">
    <location>
        <begin position="1"/>
        <end position="24"/>
    </location>
</feature>
<dbReference type="GO" id="GO:0003700">
    <property type="term" value="F:DNA-binding transcription factor activity"/>
    <property type="evidence" value="ECO:0007669"/>
    <property type="project" value="TreeGrafter"/>
</dbReference>
<dbReference type="PROSITE" id="PS50977">
    <property type="entry name" value="HTH_TETR_2"/>
    <property type="match status" value="1"/>
</dbReference>
<dbReference type="EMBL" id="JACICE010000002">
    <property type="protein sequence ID" value="MBB3776339.1"/>
    <property type="molecule type" value="Genomic_DNA"/>
</dbReference>
<evidence type="ECO:0000313" key="8">
    <source>
        <dbReference type="EMBL" id="MXP38579.1"/>
    </source>
</evidence>
<evidence type="ECO:0000256" key="5">
    <source>
        <dbReference type="SAM" id="MobiDB-lite"/>
    </source>
</evidence>
<organism evidence="8 9">
    <name type="scientific">Erythrobacter ramosus</name>
    <dbReference type="NCBI Taxonomy" id="35811"/>
    <lineage>
        <taxon>Bacteria</taxon>
        <taxon>Pseudomonadati</taxon>
        <taxon>Pseudomonadota</taxon>
        <taxon>Alphaproteobacteria</taxon>
        <taxon>Sphingomonadales</taxon>
        <taxon>Erythrobacteraceae</taxon>
        <taxon>Erythrobacter/Porphyrobacter group</taxon>
        <taxon>Erythrobacter</taxon>
    </lineage>
</organism>
<reference evidence="8 9" key="1">
    <citation type="submission" date="2019-12" db="EMBL/GenBank/DDBJ databases">
        <title>Genomic-based taxomic classification of the family Erythrobacteraceae.</title>
        <authorList>
            <person name="Xu L."/>
        </authorList>
    </citation>
    <scope>NUCLEOTIDE SEQUENCE [LARGE SCALE GENOMIC DNA]</scope>
    <source>
        <strain evidence="8 9">JCM 10282</strain>
    </source>
</reference>
<evidence type="ECO:0000256" key="1">
    <source>
        <dbReference type="ARBA" id="ARBA00023015"/>
    </source>
</evidence>
<dbReference type="GO" id="GO:0000976">
    <property type="term" value="F:transcription cis-regulatory region binding"/>
    <property type="evidence" value="ECO:0007669"/>
    <property type="project" value="TreeGrafter"/>
</dbReference>
<comment type="caution">
    <text evidence="8">The sequence shown here is derived from an EMBL/GenBank/DDBJ whole genome shotgun (WGS) entry which is preliminary data.</text>
</comment>
<evidence type="ECO:0000313" key="10">
    <source>
        <dbReference type="Proteomes" id="UP000548685"/>
    </source>
</evidence>
<proteinExistence type="predicted"/>
<dbReference type="OrthoDB" id="9795242at2"/>
<gene>
    <name evidence="7" type="ORF">FHS52_002308</name>
    <name evidence="8" type="ORF">GRI59_08145</name>
</gene>
<keyword evidence="3" id="KW-0804">Transcription</keyword>
<keyword evidence="10" id="KW-1185">Reference proteome</keyword>
<dbReference type="PANTHER" id="PTHR30055:SF234">
    <property type="entry name" value="HTH-TYPE TRANSCRIPTIONAL REGULATOR BETI"/>
    <property type="match status" value="1"/>
</dbReference>
<evidence type="ECO:0000256" key="4">
    <source>
        <dbReference type="PROSITE-ProRule" id="PRU00335"/>
    </source>
</evidence>
<dbReference type="EMBL" id="WTYB01000002">
    <property type="protein sequence ID" value="MXP38579.1"/>
    <property type="molecule type" value="Genomic_DNA"/>
</dbReference>
<feature type="domain" description="HTH tetR-type" evidence="6">
    <location>
        <begin position="24"/>
        <end position="84"/>
    </location>
</feature>
<dbReference type="AlphaFoldDB" id="A0A6I4UMB8"/>